<dbReference type="EMBL" id="NCSJ02000074">
    <property type="protein sequence ID" value="RFU31534.1"/>
    <property type="molecule type" value="Genomic_DNA"/>
</dbReference>
<feature type="non-terminal residue" evidence="2">
    <location>
        <position position="1"/>
    </location>
</feature>
<keyword evidence="3" id="KW-1185">Reference proteome</keyword>
<dbReference type="Proteomes" id="UP000258309">
    <property type="component" value="Unassembled WGS sequence"/>
</dbReference>
<evidence type="ECO:0000313" key="3">
    <source>
        <dbReference type="Proteomes" id="UP000258309"/>
    </source>
</evidence>
<accession>A0A3E2HDP8</accession>
<dbReference type="PANTHER" id="PTHR42085:SF1">
    <property type="entry name" value="F-BOX DOMAIN-CONTAINING PROTEIN"/>
    <property type="match status" value="1"/>
</dbReference>
<organism evidence="2 3">
    <name type="scientific">Scytalidium lignicola</name>
    <name type="common">Hyphomycete</name>
    <dbReference type="NCBI Taxonomy" id="5539"/>
    <lineage>
        <taxon>Eukaryota</taxon>
        <taxon>Fungi</taxon>
        <taxon>Dikarya</taxon>
        <taxon>Ascomycota</taxon>
        <taxon>Pezizomycotina</taxon>
        <taxon>Leotiomycetes</taxon>
        <taxon>Leotiomycetes incertae sedis</taxon>
        <taxon>Scytalidium</taxon>
    </lineage>
</organism>
<evidence type="ECO:0000313" key="2">
    <source>
        <dbReference type="EMBL" id="RFU31534.1"/>
    </source>
</evidence>
<feature type="compositionally biased region" description="Basic and acidic residues" evidence="1">
    <location>
        <begin position="267"/>
        <end position="276"/>
    </location>
</feature>
<dbReference type="STRING" id="5539.A0A3E2HDP8"/>
<comment type="caution">
    <text evidence="2">The sequence shown here is derived from an EMBL/GenBank/DDBJ whole genome shotgun (WGS) entry which is preliminary data.</text>
</comment>
<evidence type="ECO:0000256" key="1">
    <source>
        <dbReference type="SAM" id="MobiDB-lite"/>
    </source>
</evidence>
<evidence type="ECO:0008006" key="4">
    <source>
        <dbReference type="Google" id="ProtNLM"/>
    </source>
</evidence>
<dbReference type="AlphaFoldDB" id="A0A3E2HDP8"/>
<gene>
    <name evidence="2" type="ORF">B7463_g4819</name>
</gene>
<dbReference type="PANTHER" id="PTHR42085">
    <property type="entry name" value="F-BOX DOMAIN-CONTAINING PROTEIN"/>
    <property type="match status" value="1"/>
</dbReference>
<proteinExistence type="predicted"/>
<feature type="non-terminal residue" evidence="2">
    <location>
        <position position="276"/>
    </location>
</feature>
<dbReference type="OrthoDB" id="2951834at2759"/>
<feature type="compositionally biased region" description="Polar residues" evidence="1">
    <location>
        <begin position="254"/>
        <end position="265"/>
    </location>
</feature>
<name>A0A3E2HDP8_SCYLI</name>
<dbReference type="InterPro" id="IPR038883">
    <property type="entry name" value="AN11006-like"/>
</dbReference>
<reference evidence="2 3" key="1">
    <citation type="submission" date="2018-05" db="EMBL/GenBank/DDBJ databases">
        <title>Draft genome sequence of Scytalidium lignicola DSM 105466, a ubiquitous saprotrophic fungus.</title>
        <authorList>
            <person name="Buettner E."/>
            <person name="Gebauer A.M."/>
            <person name="Hofrichter M."/>
            <person name="Liers C."/>
            <person name="Kellner H."/>
        </authorList>
    </citation>
    <scope>NUCLEOTIDE SEQUENCE [LARGE SCALE GENOMIC DNA]</scope>
    <source>
        <strain evidence="2 3">DSM 105466</strain>
    </source>
</reference>
<feature type="region of interest" description="Disordered" evidence="1">
    <location>
        <begin position="254"/>
        <end position="276"/>
    </location>
</feature>
<sequence length="276" mass="31420">MPSGIGFLDLPLEIRDQIYRLLFLKDAPIYPSLSRAEISESTAFLRTNRQIYAEAVAILYGQNVFLIRSTPAWKAPEFLNLLITQRRDDYLLRVTSRGSPPGYSQMPGYIPILVPDLIPTHVCIAKDYLREVRIPSHGISLDRLKQLFALLKHFSNLRRVEIIYSAIAGIRDMDVVSVVRLLRDRLPVVVKIVLFKRINFSEAIDISWMVEERPFETWYNLPKVGGIQHVWSNGKGQTRSATVVAAPQIMQDQVHSSRSSLNNARSGELKIGDSEY</sequence>
<protein>
    <recommendedName>
        <fullName evidence="4">F-box domain-containing protein</fullName>
    </recommendedName>
</protein>